<name>A0A014R091_9HYPO</name>
<accession>A0A014R091</accession>
<sequence>MAAASAITRTSPNNPQCQPTLKKQHAASIIIIHNKLKHTRPFFKTQSRKPALPSPHPQHRQPVQLQRSPVGWPVPRHPQSRHGSLPKKAVLPMRSSWPPNSFLADTLPRHAFWQTRRKRKTKKEKKNYGSGYPEPVTSLLLIYTTYIHTTVHVGYHRHTSRGHGAFNPSKSGMASPPSATRRPLRQVHVNIGVRSTTKSQNAHAHA</sequence>
<feature type="compositionally biased region" description="Polar residues" evidence="1">
    <location>
        <begin position="7"/>
        <end position="21"/>
    </location>
</feature>
<dbReference type="AlphaFoldDB" id="A0A014R091"/>
<comment type="caution">
    <text evidence="2">The sequence shown here is derived from an EMBL/GenBank/DDBJ whole genome shotgun (WGS) entry which is preliminary data.</text>
</comment>
<evidence type="ECO:0000313" key="2">
    <source>
        <dbReference type="EMBL" id="EXV00625.1"/>
    </source>
</evidence>
<organism evidence="2 3">
    <name type="scientific">Metarhizium robertsii</name>
    <dbReference type="NCBI Taxonomy" id="568076"/>
    <lineage>
        <taxon>Eukaryota</taxon>
        <taxon>Fungi</taxon>
        <taxon>Dikarya</taxon>
        <taxon>Ascomycota</taxon>
        <taxon>Pezizomycotina</taxon>
        <taxon>Sordariomycetes</taxon>
        <taxon>Hypocreomycetidae</taxon>
        <taxon>Hypocreales</taxon>
        <taxon>Clavicipitaceae</taxon>
        <taxon>Metarhizium</taxon>
    </lineage>
</organism>
<feature type="region of interest" description="Disordered" evidence="1">
    <location>
        <begin position="1"/>
        <end position="22"/>
    </location>
</feature>
<protein>
    <submittedName>
        <fullName evidence="2">Uncharacterized protein</fullName>
    </submittedName>
</protein>
<feature type="region of interest" description="Disordered" evidence="1">
    <location>
        <begin position="161"/>
        <end position="182"/>
    </location>
</feature>
<feature type="region of interest" description="Disordered" evidence="1">
    <location>
        <begin position="44"/>
        <end position="86"/>
    </location>
</feature>
<evidence type="ECO:0000313" key="3">
    <source>
        <dbReference type="Proteomes" id="UP000030151"/>
    </source>
</evidence>
<dbReference type="Proteomes" id="UP000030151">
    <property type="component" value="Unassembled WGS sequence"/>
</dbReference>
<proteinExistence type="predicted"/>
<dbReference type="EMBL" id="JELW01000012">
    <property type="protein sequence ID" value="EXV00625.1"/>
    <property type="molecule type" value="Genomic_DNA"/>
</dbReference>
<evidence type="ECO:0000256" key="1">
    <source>
        <dbReference type="SAM" id="MobiDB-lite"/>
    </source>
</evidence>
<dbReference type="HOGENOM" id="CLU_1332215_0_0_1"/>
<gene>
    <name evidence="2" type="ORF">X797_006342</name>
</gene>
<reference evidence="2 3" key="1">
    <citation type="submission" date="2014-02" db="EMBL/GenBank/DDBJ databases">
        <title>The genome sequence of the entomopathogenic fungus Metarhizium robertsii ARSEF 2575.</title>
        <authorList>
            <person name="Giuliano Garisto Donzelli B."/>
            <person name="Roe B.A."/>
            <person name="Macmil S.L."/>
            <person name="Krasnoff S.B."/>
            <person name="Gibson D.M."/>
        </authorList>
    </citation>
    <scope>NUCLEOTIDE SEQUENCE [LARGE SCALE GENOMIC DNA]</scope>
    <source>
        <strain evidence="2 3">ARSEF 2575</strain>
    </source>
</reference>